<dbReference type="RefSeq" id="WP_060624505.1">
    <property type="nucleotide sequence ID" value="NZ_LCZJ02000026.1"/>
</dbReference>
<dbReference type="InterPro" id="IPR036637">
    <property type="entry name" value="Phosphohistidine_dom_sf"/>
</dbReference>
<evidence type="ECO:0000256" key="18">
    <source>
        <dbReference type="PIRSR" id="PIRSR000732-1"/>
    </source>
</evidence>
<dbReference type="Gene3D" id="1.10.274.10">
    <property type="entry name" value="PtsI, HPr-binding domain"/>
    <property type="match status" value="1"/>
</dbReference>
<evidence type="ECO:0000256" key="6">
    <source>
        <dbReference type="ARBA" id="ARBA00012232"/>
    </source>
</evidence>
<feature type="domain" description="PEP-utilising enzyme mobile" evidence="21">
    <location>
        <begin position="154"/>
        <end position="227"/>
    </location>
</feature>
<comment type="caution">
    <text evidence="24">The sequence shown here is derived from an EMBL/GenBank/DDBJ whole genome shotgun (WGS) entry which is preliminary data.</text>
</comment>
<dbReference type="InterPro" id="IPR018274">
    <property type="entry name" value="PEP_util_AS"/>
</dbReference>
<evidence type="ECO:0000313" key="24">
    <source>
        <dbReference type="EMBL" id="KTD85664.1"/>
    </source>
</evidence>
<evidence type="ECO:0000256" key="1">
    <source>
        <dbReference type="ARBA" id="ARBA00000683"/>
    </source>
</evidence>
<dbReference type="EC" id="2.7.3.9" evidence="6 17"/>
<evidence type="ECO:0000256" key="11">
    <source>
        <dbReference type="ARBA" id="ARBA00022679"/>
    </source>
</evidence>
<reference evidence="24 25" key="1">
    <citation type="journal article" date="2015" name="Int. Biodeterior. Biodegradation">
        <title>Physiological and genetic screening methods for the isolation of methyl tert-butyl ether-degrading bacteria for bioremediation purposes.</title>
        <authorList>
            <person name="Guisado I.M."/>
            <person name="Purswani J."/>
            <person name="Gonzalez Lopez J."/>
            <person name="Pozo C."/>
        </authorList>
    </citation>
    <scope>NUCLEOTIDE SEQUENCE [LARGE SCALE GENOMIC DNA]</scope>
    <source>
        <strain evidence="24 25">SH7</strain>
    </source>
</reference>
<keyword evidence="12 17" id="KW-0598">Phosphotransferase system</keyword>
<evidence type="ECO:0000256" key="8">
    <source>
        <dbReference type="ARBA" id="ARBA00022448"/>
    </source>
</evidence>
<dbReference type="GO" id="GO:0005737">
    <property type="term" value="C:cytoplasm"/>
    <property type="evidence" value="ECO:0007669"/>
    <property type="project" value="UniProtKB-SubCell"/>
</dbReference>
<evidence type="ECO:0000313" key="25">
    <source>
        <dbReference type="Proteomes" id="UP000054709"/>
    </source>
</evidence>
<evidence type="ECO:0000259" key="22">
    <source>
        <dbReference type="Pfam" id="PF02896"/>
    </source>
</evidence>
<evidence type="ECO:0000256" key="2">
    <source>
        <dbReference type="ARBA" id="ARBA00001946"/>
    </source>
</evidence>
<comment type="function">
    <text evidence="3 17">General (non sugar-specific) component of the phosphoenolpyruvate-dependent sugar phosphotransferase system (sugar PTS). This major carbohydrate active-transport system catalyzes the phosphorylation of incoming sugar substrates concomitantly with their translocation across the cell membrane. Enzyme I transfers the phosphoryl group from phosphoenolpyruvate (PEP) to the phosphoryl carrier protein (HPr).</text>
</comment>
<evidence type="ECO:0000256" key="5">
    <source>
        <dbReference type="ARBA" id="ARBA00007837"/>
    </source>
</evidence>
<keyword evidence="8 17" id="KW-0813">Transport</keyword>
<dbReference type="SUPFAM" id="SSF51621">
    <property type="entry name" value="Phosphoenolpyruvate/pyruvate domain"/>
    <property type="match status" value="1"/>
</dbReference>
<evidence type="ECO:0000259" key="21">
    <source>
        <dbReference type="Pfam" id="PF00391"/>
    </source>
</evidence>
<dbReference type="OrthoDB" id="9765468at2"/>
<evidence type="ECO:0000256" key="20">
    <source>
        <dbReference type="PIRSR" id="PIRSR000732-3"/>
    </source>
</evidence>
<evidence type="ECO:0000256" key="16">
    <source>
        <dbReference type="ARBA" id="ARBA00033235"/>
    </source>
</evidence>
<feature type="active site" description="Tele-phosphohistidine intermediate" evidence="18">
    <location>
        <position position="191"/>
    </location>
</feature>
<dbReference type="InterPro" id="IPR006318">
    <property type="entry name" value="PTS_EI-like"/>
</dbReference>
<comment type="cofactor">
    <cofactor evidence="2 17 20">
        <name>Mg(2+)</name>
        <dbReference type="ChEBI" id="CHEBI:18420"/>
    </cofactor>
</comment>
<feature type="active site" description="Proton donor" evidence="18">
    <location>
        <position position="507"/>
    </location>
</feature>
<keyword evidence="25" id="KW-1185">Reference proteome</keyword>
<dbReference type="InterPro" id="IPR023151">
    <property type="entry name" value="PEP_util_CS"/>
</dbReference>
<dbReference type="InterPro" id="IPR015813">
    <property type="entry name" value="Pyrv/PenolPyrv_kinase-like_dom"/>
</dbReference>
<gene>
    <name evidence="24" type="ORF">UQ64_19415</name>
</gene>
<proteinExistence type="inferred from homology"/>
<dbReference type="SUPFAM" id="SSF52009">
    <property type="entry name" value="Phosphohistidine domain"/>
    <property type="match status" value="1"/>
</dbReference>
<dbReference type="GO" id="GO:0008965">
    <property type="term" value="F:phosphoenolpyruvate-protein phosphotransferase activity"/>
    <property type="evidence" value="ECO:0007669"/>
    <property type="project" value="UniProtKB-EC"/>
</dbReference>
<name>A0A0W1AWN2_9BACL</name>
<dbReference type="SUPFAM" id="SSF47831">
    <property type="entry name" value="Enzyme I of the PEP:sugar phosphotransferase system HPr-binding (sub)domain"/>
    <property type="match status" value="1"/>
</dbReference>
<evidence type="ECO:0000256" key="19">
    <source>
        <dbReference type="PIRSR" id="PIRSR000732-2"/>
    </source>
</evidence>
<dbReference type="PANTHER" id="PTHR46244">
    <property type="entry name" value="PHOSPHOENOLPYRUVATE-PROTEIN PHOSPHOTRANSFERASE"/>
    <property type="match status" value="1"/>
</dbReference>
<feature type="binding site" evidence="19">
    <location>
        <position position="335"/>
    </location>
    <ligand>
        <name>phosphoenolpyruvate</name>
        <dbReference type="ChEBI" id="CHEBI:58702"/>
    </ligand>
</feature>
<keyword evidence="13 17" id="KW-0479">Metal-binding</keyword>
<feature type="binding site" evidence="19">
    <location>
        <position position="470"/>
    </location>
    <ligand>
        <name>phosphoenolpyruvate</name>
        <dbReference type="ChEBI" id="CHEBI:58702"/>
    </ligand>
</feature>
<evidence type="ECO:0000256" key="12">
    <source>
        <dbReference type="ARBA" id="ARBA00022683"/>
    </source>
</evidence>
<dbReference type="InterPro" id="IPR040442">
    <property type="entry name" value="Pyrv_kinase-like_dom_sf"/>
</dbReference>
<keyword evidence="9 17" id="KW-0963">Cytoplasm</keyword>
<dbReference type="Proteomes" id="UP000054709">
    <property type="component" value="Unassembled WGS sequence"/>
</dbReference>
<dbReference type="GO" id="GO:0016301">
    <property type="term" value="F:kinase activity"/>
    <property type="evidence" value="ECO:0007669"/>
    <property type="project" value="UniProtKB-KW"/>
</dbReference>
<feature type="binding site" evidence="19">
    <location>
        <begin position="459"/>
        <end position="460"/>
    </location>
    <ligand>
        <name>phosphoenolpyruvate</name>
        <dbReference type="ChEBI" id="CHEBI:58702"/>
    </ligand>
</feature>
<dbReference type="Gene3D" id="3.20.20.60">
    <property type="entry name" value="Phosphoenolpyruvate-binding domains"/>
    <property type="match status" value="1"/>
</dbReference>
<comment type="subcellular location">
    <subcellularLocation>
        <location evidence="4 17">Cytoplasm</location>
    </subcellularLocation>
</comment>
<dbReference type="InterPro" id="IPR008279">
    <property type="entry name" value="PEP-util_enz_mobile_dom"/>
</dbReference>
<evidence type="ECO:0000256" key="7">
    <source>
        <dbReference type="ARBA" id="ARBA00016544"/>
    </source>
</evidence>
<dbReference type="Pfam" id="PF02896">
    <property type="entry name" value="PEP-utilizers_C"/>
    <property type="match status" value="1"/>
</dbReference>
<sequence length="578" mass="63432">MNEWVGIAASSGYALGTAYVLPSALYDTSRRGLEAHEILAEVGRFEAKVEQSIKDIELLKSDAVADNKVEQAAIFATHLSLLRDPEFVGEVTQRIQDEASNAEAMLHEVTEELITLFEAMDNEVLKERCSDLRDVSARIGSYLSGEEEKLQTEFPEPVIMIGIDLAPSLTAKLDVSQVTGFAVDVGGKTSHSAIIARSLGIPAVVGLKDISSSIQTGDFIIIDGYRGTVMVNPSSEVIVAYQKLKLDEDARLARYEMYRELPTVTADGISVQLAINIANPKDAMAVKKVGAEGVGLYRTEFLFMDRKEMPSEEEQYYAYKAAVTAIGEHGPVIIRTLDVGGDKEIPYLQQSKESNPFLGYRAIRLCLGSGNADMFKMQLRAILRASVHGNVKIMYPMIATLQELRAANHLLKEAKVELDAMGVSYDDTIEVGIMIEVPAAALIADQLSKEVDFFSIGTNDLVQYTMAADRMNEQVAYLTQPLHPAVLRLIDQVIRAAHTQNKWVGMCGEMAGHPVAIPILIGMGLDEFSMSPAALLPARELISKLNCSEMVELVRDVLQMESADEIETYVKSNVLEFD</sequence>
<dbReference type="Gene3D" id="3.50.30.10">
    <property type="entry name" value="Phosphohistidine domain"/>
    <property type="match status" value="1"/>
</dbReference>
<protein>
    <recommendedName>
        <fullName evidence="7 17">Phosphoenolpyruvate-protein phosphotransferase</fullName>
        <ecNumber evidence="6 17">2.7.3.9</ecNumber>
    </recommendedName>
    <alternativeName>
        <fullName evidence="16 17">Phosphotransferase system, enzyme I</fullName>
    </alternativeName>
</protein>
<evidence type="ECO:0000256" key="13">
    <source>
        <dbReference type="ARBA" id="ARBA00022723"/>
    </source>
</evidence>
<dbReference type="GO" id="GO:0009401">
    <property type="term" value="P:phosphoenolpyruvate-dependent sugar phosphotransferase system"/>
    <property type="evidence" value="ECO:0007669"/>
    <property type="project" value="UniProtKB-KW"/>
</dbReference>
<dbReference type="AlphaFoldDB" id="A0A0W1AWN2"/>
<comment type="catalytic activity">
    <reaction evidence="1 17">
        <text>L-histidyl-[protein] + phosphoenolpyruvate = N(pros)-phospho-L-histidyl-[protein] + pyruvate</text>
        <dbReference type="Rhea" id="RHEA:23880"/>
        <dbReference type="Rhea" id="RHEA-COMP:9745"/>
        <dbReference type="Rhea" id="RHEA-COMP:9746"/>
        <dbReference type="ChEBI" id="CHEBI:15361"/>
        <dbReference type="ChEBI" id="CHEBI:29979"/>
        <dbReference type="ChEBI" id="CHEBI:58702"/>
        <dbReference type="ChEBI" id="CHEBI:64837"/>
        <dbReference type="EC" id="2.7.3.9"/>
    </reaction>
</comment>
<evidence type="ECO:0000256" key="17">
    <source>
        <dbReference type="PIRNR" id="PIRNR000732"/>
    </source>
</evidence>
<dbReference type="Pfam" id="PF00391">
    <property type="entry name" value="PEP-utilizers"/>
    <property type="match status" value="1"/>
</dbReference>
<evidence type="ECO:0000256" key="10">
    <source>
        <dbReference type="ARBA" id="ARBA00022597"/>
    </source>
</evidence>
<dbReference type="PRINTS" id="PR01736">
    <property type="entry name" value="PHPHTRNFRASE"/>
</dbReference>
<keyword evidence="14 17" id="KW-0418">Kinase</keyword>
<dbReference type="InterPro" id="IPR050499">
    <property type="entry name" value="PEP-utilizing_PTS_enzyme"/>
</dbReference>
<evidence type="ECO:0000256" key="3">
    <source>
        <dbReference type="ARBA" id="ARBA00002728"/>
    </source>
</evidence>
<feature type="domain" description="Phosphotransferase system enzyme I N-terminal" evidence="23">
    <location>
        <begin position="6"/>
        <end position="128"/>
    </location>
</feature>
<feature type="domain" description="PEP-utilising enzyme C-terminal" evidence="22">
    <location>
        <begin position="256"/>
        <end position="546"/>
    </location>
</feature>
<dbReference type="PIRSF" id="PIRSF000732">
    <property type="entry name" value="PTS_enzyme_I"/>
    <property type="match status" value="1"/>
</dbReference>
<feature type="binding site" evidence="20">
    <location>
        <position position="460"/>
    </location>
    <ligand>
        <name>Mg(2+)</name>
        <dbReference type="ChEBI" id="CHEBI:18420"/>
    </ligand>
</feature>
<dbReference type="PROSITE" id="PS00742">
    <property type="entry name" value="PEP_ENZYMES_2"/>
    <property type="match status" value="1"/>
</dbReference>
<organism evidence="24 25">
    <name type="scientific">Paenibacillus etheri</name>
    <dbReference type="NCBI Taxonomy" id="1306852"/>
    <lineage>
        <taxon>Bacteria</taxon>
        <taxon>Bacillati</taxon>
        <taxon>Bacillota</taxon>
        <taxon>Bacilli</taxon>
        <taxon>Bacillales</taxon>
        <taxon>Paenibacillaceae</taxon>
        <taxon>Paenibacillus</taxon>
    </lineage>
</organism>
<evidence type="ECO:0000259" key="23">
    <source>
        <dbReference type="Pfam" id="PF05524"/>
    </source>
</evidence>
<dbReference type="Pfam" id="PF05524">
    <property type="entry name" value="PEP-utilisers_N"/>
    <property type="match status" value="1"/>
</dbReference>
<evidence type="ECO:0000256" key="14">
    <source>
        <dbReference type="ARBA" id="ARBA00022777"/>
    </source>
</evidence>
<feature type="binding site" evidence="20">
    <location>
        <position position="436"/>
    </location>
    <ligand>
        <name>Mg(2+)</name>
        <dbReference type="ChEBI" id="CHEBI:18420"/>
    </ligand>
</feature>
<keyword evidence="10 17" id="KW-0762">Sugar transport</keyword>
<keyword evidence="11 17" id="KW-0808">Transferase</keyword>
<evidence type="ECO:0000256" key="15">
    <source>
        <dbReference type="ARBA" id="ARBA00022842"/>
    </source>
</evidence>
<feature type="binding site" evidence="19">
    <location>
        <position position="298"/>
    </location>
    <ligand>
        <name>phosphoenolpyruvate</name>
        <dbReference type="ChEBI" id="CHEBI:58702"/>
    </ligand>
</feature>
<keyword evidence="15 17" id="KW-0460">Magnesium</keyword>
<dbReference type="InterPro" id="IPR000121">
    <property type="entry name" value="PEP_util_C"/>
</dbReference>
<dbReference type="PANTHER" id="PTHR46244:SF3">
    <property type="entry name" value="PHOSPHOENOLPYRUVATE-PROTEIN PHOSPHOTRANSFERASE"/>
    <property type="match status" value="1"/>
</dbReference>
<evidence type="ECO:0000256" key="9">
    <source>
        <dbReference type="ARBA" id="ARBA00022490"/>
    </source>
</evidence>
<accession>A0A0W1AWN2</accession>
<dbReference type="EMBL" id="LCZJ02000026">
    <property type="protein sequence ID" value="KTD85664.1"/>
    <property type="molecule type" value="Genomic_DNA"/>
</dbReference>
<dbReference type="InterPro" id="IPR008731">
    <property type="entry name" value="PTS_EIN"/>
</dbReference>
<dbReference type="PROSITE" id="PS00370">
    <property type="entry name" value="PEP_ENZYMES_PHOS_SITE"/>
    <property type="match status" value="1"/>
</dbReference>
<dbReference type="NCBIfam" id="TIGR01417">
    <property type="entry name" value="PTS_I_fam"/>
    <property type="match status" value="1"/>
</dbReference>
<evidence type="ECO:0000256" key="4">
    <source>
        <dbReference type="ARBA" id="ARBA00004496"/>
    </source>
</evidence>
<dbReference type="GO" id="GO:0046872">
    <property type="term" value="F:metal ion binding"/>
    <property type="evidence" value="ECO:0007669"/>
    <property type="project" value="UniProtKB-KW"/>
</dbReference>
<dbReference type="InterPro" id="IPR036618">
    <property type="entry name" value="PtsI_HPr-bd_sf"/>
</dbReference>
<comment type="similarity">
    <text evidence="5 17">Belongs to the PEP-utilizing enzyme family.</text>
</comment>
<dbReference type="InterPro" id="IPR024692">
    <property type="entry name" value="PTS_EI"/>
</dbReference>